<dbReference type="InterPro" id="IPR001818">
    <property type="entry name" value="Pept_M10_metallopeptidase"/>
</dbReference>
<accession>A0A512J4C3</accession>
<dbReference type="InterPro" id="IPR043708">
    <property type="entry name" value="DUF5648"/>
</dbReference>
<dbReference type="PRINTS" id="PR00138">
    <property type="entry name" value="MATRIXIN"/>
</dbReference>
<dbReference type="Gene3D" id="3.40.390.10">
    <property type="entry name" value="Collagenase (Catalytic Domain)"/>
    <property type="match status" value="1"/>
</dbReference>
<dbReference type="Pfam" id="PF18885">
    <property type="entry name" value="DUF5648"/>
    <property type="match status" value="1"/>
</dbReference>
<dbReference type="Pfam" id="PF00413">
    <property type="entry name" value="Peptidase_M10"/>
    <property type="match status" value="1"/>
</dbReference>
<proteinExistence type="predicted"/>
<evidence type="ECO:0000256" key="1">
    <source>
        <dbReference type="ARBA" id="ARBA00022670"/>
    </source>
</evidence>
<keyword evidence="5" id="KW-0482">Metalloprotease</keyword>
<dbReference type="GO" id="GO:0031012">
    <property type="term" value="C:extracellular matrix"/>
    <property type="evidence" value="ECO:0007669"/>
    <property type="project" value="InterPro"/>
</dbReference>
<evidence type="ECO:0000313" key="8">
    <source>
        <dbReference type="Proteomes" id="UP000321960"/>
    </source>
</evidence>
<gene>
    <name evidence="7" type="ORF">MOX02_28210</name>
</gene>
<keyword evidence="4" id="KW-0862">Zinc</keyword>
<dbReference type="SMART" id="SM00235">
    <property type="entry name" value="ZnMc"/>
    <property type="match status" value="1"/>
</dbReference>
<sequence length="352" mass="36623">MADYVLEGPRWGAGARGTSGGTVTWAIDAALPAAFASVIQSAFATWASVANISFQQVASTATANIDLTQGAIDGLGNTLGYASYNFSGQRMSAATVTFDSAEGWRASGSKVVSNQGTDFYLVALHEIGHALGLDHYNGKPEVMNSIISPAITGLMAGDIAGIQALYGAAPAAPPVSTVTPPAPVSPAQPTASASGVTAVYRFYDASTGDHFYTTSTAEKAQILKTLPSYQYEGVGWATPQDGPNTIDVFRFYDTKTGQHFFTTDAAERDTILKTLPSYHYEGVAFEAYASAAAAGAGGVTLERFYNTQTGLHHYAANAAEAAAINQGSAGPGWVDEGRAFTVHIPTDGMLFA</sequence>
<dbReference type="PANTHER" id="PTHR10201:SF323">
    <property type="entry name" value="MATRIX METALLOPROTEINASE-21"/>
    <property type="match status" value="1"/>
</dbReference>
<evidence type="ECO:0000259" key="6">
    <source>
        <dbReference type="SMART" id="SM00235"/>
    </source>
</evidence>
<reference evidence="7 8" key="1">
    <citation type="submission" date="2019-07" db="EMBL/GenBank/DDBJ databases">
        <title>Whole genome shotgun sequence of Methylobacterium oxalidis NBRC 107715.</title>
        <authorList>
            <person name="Hosoyama A."/>
            <person name="Uohara A."/>
            <person name="Ohji S."/>
            <person name="Ichikawa N."/>
        </authorList>
    </citation>
    <scope>NUCLEOTIDE SEQUENCE [LARGE SCALE GENOMIC DNA]</scope>
    <source>
        <strain evidence="7 8">NBRC 107715</strain>
    </source>
</reference>
<evidence type="ECO:0000256" key="5">
    <source>
        <dbReference type="ARBA" id="ARBA00023049"/>
    </source>
</evidence>
<dbReference type="RefSeq" id="WP_147026386.1">
    <property type="nucleotide sequence ID" value="NZ_BJZU01000052.1"/>
</dbReference>
<dbReference type="GO" id="GO:0006508">
    <property type="term" value="P:proteolysis"/>
    <property type="evidence" value="ECO:0007669"/>
    <property type="project" value="UniProtKB-KW"/>
</dbReference>
<keyword evidence="1" id="KW-0645">Protease</keyword>
<dbReference type="InterPro" id="IPR021190">
    <property type="entry name" value="Pept_M10A"/>
</dbReference>
<name>A0A512J4C3_9HYPH</name>
<comment type="caution">
    <text evidence="7">The sequence shown here is derived from an EMBL/GenBank/DDBJ whole genome shotgun (WGS) entry which is preliminary data.</text>
</comment>
<dbReference type="AlphaFoldDB" id="A0A512J4C3"/>
<dbReference type="GO" id="GO:0008270">
    <property type="term" value="F:zinc ion binding"/>
    <property type="evidence" value="ECO:0007669"/>
    <property type="project" value="InterPro"/>
</dbReference>
<dbReference type="SUPFAM" id="SSF55486">
    <property type="entry name" value="Metalloproteases ('zincins'), catalytic domain"/>
    <property type="match status" value="1"/>
</dbReference>
<dbReference type="InterPro" id="IPR006026">
    <property type="entry name" value="Peptidase_Metallo"/>
</dbReference>
<dbReference type="PANTHER" id="PTHR10201">
    <property type="entry name" value="MATRIX METALLOPROTEINASE"/>
    <property type="match status" value="1"/>
</dbReference>
<dbReference type="GO" id="GO:0004222">
    <property type="term" value="F:metalloendopeptidase activity"/>
    <property type="evidence" value="ECO:0007669"/>
    <property type="project" value="InterPro"/>
</dbReference>
<dbReference type="InterPro" id="IPR024079">
    <property type="entry name" value="MetalloPept_cat_dom_sf"/>
</dbReference>
<evidence type="ECO:0000256" key="2">
    <source>
        <dbReference type="ARBA" id="ARBA00022723"/>
    </source>
</evidence>
<evidence type="ECO:0000256" key="3">
    <source>
        <dbReference type="ARBA" id="ARBA00022801"/>
    </source>
</evidence>
<protein>
    <recommendedName>
        <fullName evidence="6">Peptidase metallopeptidase domain-containing protein</fullName>
    </recommendedName>
</protein>
<keyword evidence="3" id="KW-0378">Hydrolase</keyword>
<feature type="domain" description="Peptidase metallopeptidase" evidence="6">
    <location>
        <begin position="7"/>
        <end position="168"/>
    </location>
</feature>
<dbReference type="Proteomes" id="UP000321960">
    <property type="component" value="Unassembled WGS sequence"/>
</dbReference>
<keyword evidence="2" id="KW-0479">Metal-binding</keyword>
<evidence type="ECO:0000313" key="7">
    <source>
        <dbReference type="EMBL" id="GEP04783.1"/>
    </source>
</evidence>
<dbReference type="EMBL" id="BJZU01000052">
    <property type="protein sequence ID" value="GEP04783.1"/>
    <property type="molecule type" value="Genomic_DNA"/>
</dbReference>
<organism evidence="7 8">
    <name type="scientific">Methylobacterium oxalidis</name>
    <dbReference type="NCBI Taxonomy" id="944322"/>
    <lineage>
        <taxon>Bacteria</taxon>
        <taxon>Pseudomonadati</taxon>
        <taxon>Pseudomonadota</taxon>
        <taxon>Alphaproteobacteria</taxon>
        <taxon>Hyphomicrobiales</taxon>
        <taxon>Methylobacteriaceae</taxon>
        <taxon>Methylobacterium</taxon>
    </lineage>
</organism>
<dbReference type="OrthoDB" id="733404at2"/>
<evidence type="ECO:0000256" key="4">
    <source>
        <dbReference type="ARBA" id="ARBA00022833"/>
    </source>
</evidence>